<sequence>MRSVMTEIVTPQGRLRGVRRSSGSCAFLGVPFAEPPVGERRFAAPVPHRGWDGVRDATRPGATPQRRQLAEVTLIPEPSVPGESTLNVNVFTPSPEAEGLPVLVWIHGGGFVAGSPASPWYDGAAFNRDGVVTVTVSYRLGFDGFGWIDGAPANRGVLDWLCALEWVRDNISAFGGDPGRVAIAGQSAGGAAVLTLLGLPAAQGLFTAVHCLSGPIAHITAEQAETFGRAMAERLGVPPTRAGLSTVDESRILAVQRELAPVGEPPADPVAAITGLAGGLTLGPVIDGDLIKLSTVDSLRAGCGADKPLVLGATDHEFAFGFARARDRLAAVPATDLLSAAGVPDAAGFVAAHPELDTADLLGRYVTDQLFGVAVADIADARGDAPTWLYRFAWPSPVFGQAVHCLDVPFYFDCLDAEGVAAIAGPHPPRDLADEVHAAAVKLITTGDPGWPRRVGKVRVFDQPSGFGEDTFRAARALLTDSARSSSR</sequence>
<dbReference type="InterPro" id="IPR050309">
    <property type="entry name" value="Type-B_Carboxylest/Lipase"/>
</dbReference>
<dbReference type="InterPro" id="IPR019826">
    <property type="entry name" value="Carboxylesterase_B_AS"/>
</dbReference>
<evidence type="ECO:0000256" key="3">
    <source>
        <dbReference type="RuleBase" id="RU361235"/>
    </source>
</evidence>
<dbReference type="AlphaFoldDB" id="A0A8E1VY84"/>
<dbReference type="SUPFAM" id="SSF53474">
    <property type="entry name" value="alpha/beta-Hydrolases"/>
    <property type="match status" value="1"/>
</dbReference>
<proteinExistence type="inferred from homology"/>
<dbReference type="Gene3D" id="3.40.50.1820">
    <property type="entry name" value="alpha/beta hydrolase"/>
    <property type="match status" value="1"/>
</dbReference>
<dbReference type="EC" id="3.1.1.-" evidence="3"/>
<dbReference type="Proteomes" id="UP000550260">
    <property type="component" value="Unassembled WGS sequence"/>
</dbReference>
<evidence type="ECO:0000313" key="5">
    <source>
        <dbReference type="EMBL" id="MBB2500560.1"/>
    </source>
</evidence>
<dbReference type="PROSITE" id="PS00122">
    <property type="entry name" value="CARBOXYLESTERASE_B_1"/>
    <property type="match status" value="1"/>
</dbReference>
<protein>
    <recommendedName>
        <fullName evidence="3">Carboxylic ester hydrolase</fullName>
        <ecNumber evidence="3">3.1.1.-</ecNumber>
    </recommendedName>
</protein>
<dbReference type="InterPro" id="IPR029058">
    <property type="entry name" value="AB_hydrolase_fold"/>
</dbReference>
<accession>A0A8E1VY84</accession>
<name>A0A8E1VY84_9PSEU</name>
<dbReference type="EMBL" id="JACJHR010000019">
    <property type="protein sequence ID" value="MBB2500560.1"/>
    <property type="molecule type" value="Genomic_DNA"/>
</dbReference>
<evidence type="ECO:0000259" key="4">
    <source>
        <dbReference type="Pfam" id="PF00135"/>
    </source>
</evidence>
<comment type="similarity">
    <text evidence="1 3">Belongs to the type-B carboxylesterase/lipase family.</text>
</comment>
<evidence type="ECO:0000256" key="1">
    <source>
        <dbReference type="ARBA" id="ARBA00005964"/>
    </source>
</evidence>
<evidence type="ECO:0000256" key="2">
    <source>
        <dbReference type="ARBA" id="ARBA00022801"/>
    </source>
</evidence>
<comment type="caution">
    <text evidence="5">The sequence shown here is derived from an EMBL/GenBank/DDBJ whole genome shotgun (WGS) entry which is preliminary data.</text>
</comment>
<evidence type="ECO:0000313" key="6">
    <source>
        <dbReference type="Proteomes" id="UP000550260"/>
    </source>
</evidence>
<dbReference type="Pfam" id="PF00135">
    <property type="entry name" value="COesterase"/>
    <property type="match status" value="1"/>
</dbReference>
<dbReference type="GO" id="GO:0016787">
    <property type="term" value="F:hydrolase activity"/>
    <property type="evidence" value="ECO:0007669"/>
    <property type="project" value="UniProtKB-KW"/>
</dbReference>
<reference evidence="5 6" key="1">
    <citation type="submission" date="2020-08" db="EMBL/GenBank/DDBJ databases">
        <title>Amycolatopsis echigonensis JCM 21831.</title>
        <authorList>
            <person name="Tedsree N."/>
            <person name="Kuncharoen N."/>
            <person name="Likhitwitayawuid K."/>
            <person name="Tanasupawat S."/>
        </authorList>
    </citation>
    <scope>NUCLEOTIDE SEQUENCE [LARGE SCALE GENOMIC DNA]</scope>
    <source>
        <strain evidence="5 6">JCM 21831</strain>
    </source>
</reference>
<dbReference type="PANTHER" id="PTHR11559">
    <property type="entry name" value="CARBOXYLESTERASE"/>
    <property type="match status" value="1"/>
</dbReference>
<gene>
    <name evidence="5" type="ORF">H5411_15675</name>
</gene>
<feature type="domain" description="Carboxylesterase type B" evidence="4">
    <location>
        <begin position="7"/>
        <end position="325"/>
    </location>
</feature>
<dbReference type="InterPro" id="IPR002018">
    <property type="entry name" value="CarbesteraseB"/>
</dbReference>
<organism evidence="5 6">
    <name type="scientific">Amycolatopsis echigonensis</name>
    <dbReference type="NCBI Taxonomy" id="2576905"/>
    <lineage>
        <taxon>Bacteria</taxon>
        <taxon>Bacillati</taxon>
        <taxon>Actinomycetota</taxon>
        <taxon>Actinomycetes</taxon>
        <taxon>Pseudonocardiales</taxon>
        <taxon>Pseudonocardiaceae</taxon>
        <taxon>Amycolatopsis</taxon>
    </lineage>
</organism>
<keyword evidence="2 3" id="KW-0378">Hydrolase</keyword>